<feature type="region of interest" description="Disordered" evidence="2">
    <location>
        <begin position="704"/>
        <end position="723"/>
    </location>
</feature>
<dbReference type="EMBL" id="CP011497">
    <property type="protein sequence ID" value="AKJ09803.1"/>
    <property type="molecule type" value="Genomic_DNA"/>
</dbReference>
<dbReference type="CDD" id="cd00130">
    <property type="entry name" value="PAS"/>
    <property type="match status" value="1"/>
</dbReference>
<evidence type="ECO:0000256" key="2">
    <source>
        <dbReference type="SAM" id="MobiDB-lite"/>
    </source>
</evidence>
<dbReference type="Gene3D" id="3.30.450.40">
    <property type="match status" value="2"/>
</dbReference>
<dbReference type="SMART" id="SM00091">
    <property type="entry name" value="PAS"/>
    <property type="match status" value="1"/>
</dbReference>
<name>A0ABN4G7G7_9ACTN</name>
<feature type="domain" description="PAS" evidence="3">
    <location>
        <begin position="184"/>
        <end position="220"/>
    </location>
</feature>
<accession>A0ABN4G7G7</accession>
<dbReference type="SMART" id="SM00331">
    <property type="entry name" value="PP2C_SIG"/>
    <property type="match status" value="1"/>
</dbReference>
<dbReference type="SMART" id="SM00065">
    <property type="entry name" value="GAF"/>
    <property type="match status" value="1"/>
</dbReference>
<gene>
    <name evidence="4" type="ORF">ABB07_07155</name>
</gene>
<sequence>MPRHGERPAARPLDQALDELLATAVRRTGASGGGIYVLDERRRVLCLVVTGGLPAEYAEPWARIALAAPDPVADAVREDRLVWLGGLEDLARCYPRAAAALPYRFCIAAAPVPGRRGALLLLWPADHPPHFSNRERARMTHAAHRVGGLLRAGTGQMVIPEQPRLVHVHAVGAHGPQVADGFAERLPGGSLALDTEGRITLVTSGAARLLGRDAPQLLGRLPWQALPWLDDPAYADKYRTALLSREPTFFHALRPPATWLDFYLFPGPDGISVRIVETALADQPPTVPVPIRPPTAGGPVGVSRLYQLMHLSAALTEAVGVRDVVDLVAAEVLPVFDAQGLVLSVADAGRLRITGHRGYRPEVVERLDGLPLDTTLTPAGQVLASGVPSFFTDRAEMARSYPQTPKISDKQAWAFLPLIVSGRPVGCCVLSYERPHTFTADERAVLTSLAGLIAQAMARAYLYDTKHQLAHDLQQALLPRTLPRIDGLDVAARYLPASHGMDIGGDFYDVIRLDQHTAAAVIGDVQGHSPAAAALMGQVRTAVHAHATAGATPDQVLARTNRVLTDVEPDLLVSCLYAHLDLSAHRLTLTSAGHAPPLLRLPDGRTAPLTLEPGPLLGIHPEALYPPITLPLPANSLLALYTDGLVEVPGQESDDTTAGLADHLAHTDVTELDQLINELVHHSWPQGRHTDDIAVLLLRTTGAAGGTSASAPSGSARRPEVTD</sequence>
<evidence type="ECO:0000259" key="3">
    <source>
        <dbReference type="PROSITE" id="PS50112"/>
    </source>
</evidence>
<dbReference type="InterPro" id="IPR003018">
    <property type="entry name" value="GAF"/>
</dbReference>
<dbReference type="PROSITE" id="PS50112">
    <property type="entry name" value="PAS"/>
    <property type="match status" value="1"/>
</dbReference>
<evidence type="ECO:0000256" key="1">
    <source>
        <dbReference type="ARBA" id="ARBA00022801"/>
    </source>
</evidence>
<dbReference type="InterPro" id="IPR036457">
    <property type="entry name" value="PPM-type-like_dom_sf"/>
</dbReference>
<dbReference type="InterPro" id="IPR035965">
    <property type="entry name" value="PAS-like_dom_sf"/>
</dbReference>
<dbReference type="InterPro" id="IPR000014">
    <property type="entry name" value="PAS"/>
</dbReference>
<dbReference type="InterPro" id="IPR029016">
    <property type="entry name" value="GAF-like_dom_sf"/>
</dbReference>
<dbReference type="Pfam" id="PF08448">
    <property type="entry name" value="PAS_4"/>
    <property type="match status" value="1"/>
</dbReference>
<keyword evidence="1" id="KW-0378">Hydrolase</keyword>
<reference evidence="4 5" key="1">
    <citation type="journal article" date="2015" name="ISME J.">
        <title>Draft Genome Sequence of Streptomyces incarnatus NRRL8089, which Produces the Nucleoside Antibiotic Sinefungin.</title>
        <authorList>
            <person name="Oshima K."/>
            <person name="Hattori M."/>
            <person name="Shimizu H."/>
            <person name="Fukuda K."/>
            <person name="Nemoto M."/>
            <person name="Inagaki K."/>
            <person name="Tamura T."/>
        </authorList>
    </citation>
    <scope>NUCLEOTIDE SEQUENCE [LARGE SCALE GENOMIC DNA]</scope>
    <source>
        <strain evidence="4 5">NRRL 8089</strain>
    </source>
</reference>
<dbReference type="SUPFAM" id="SSF55781">
    <property type="entry name" value="GAF domain-like"/>
    <property type="match status" value="2"/>
</dbReference>
<dbReference type="RefSeq" id="WP_208897947.1">
    <property type="nucleotide sequence ID" value="NZ_CP011497.1"/>
</dbReference>
<evidence type="ECO:0000313" key="5">
    <source>
        <dbReference type="Proteomes" id="UP000035366"/>
    </source>
</evidence>
<dbReference type="Pfam" id="PF13185">
    <property type="entry name" value="GAF_2"/>
    <property type="match status" value="2"/>
</dbReference>
<dbReference type="PANTHER" id="PTHR43156:SF2">
    <property type="entry name" value="STAGE II SPORULATION PROTEIN E"/>
    <property type="match status" value="1"/>
</dbReference>
<dbReference type="SUPFAM" id="SSF81606">
    <property type="entry name" value="PP2C-like"/>
    <property type="match status" value="1"/>
</dbReference>
<dbReference type="SUPFAM" id="SSF55785">
    <property type="entry name" value="PYP-like sensor domain (PAS domain)"/>
    <property type="match status" value="1"/>
</dbReference>
<dbReference type="Gene3D" id="3.60.40.10">
    <property type="entry name" value="PPM-type phosphatase domain"/>
    <property type="match status" value="1"/>
</dbReference>
<dbReference type="InterPro" id="IPR001932">
    <property type="entry name" value="PPM-type_phosphatase-like_dom"/>
</dbReference>
<feature type="compositionally biased region" description="Low complexity" evidence="2">
    <location>
        <begin position="704"/>
        <end position="716"/>
    </location>
</feature>
<protein>
    <submittedName>
        <fullName evidence="4">Phosphatase</fullName>
    </submittedName>
</protein>
<dbReference type="InterPro" id="IPR052016">
    <property type="entry name" value="Bact_Sigma-Reg"/>
</dbReference>
<dbReference type="InterPro" id="IPR013656">
    <property type="entry name" value="PAS_4"/>
</dbReference>
<dbReference type="Gene3D" id="3.30.450.20">
    <property type="entry name" value="PAS domain"/>
    <property type="match status" value="1"/>
</dbReference>
<evidence type="ECO:0000313" key="4">
    <source>
        <dbReference type="EMBL" id="AKJ09803.1"/>
    </source>
</evidence>
<keyword evidence="5" id="KW-1185">Reference proteome</keyword>
<dbReference type="Pfam" id="PF07228">
    <property type="entry name" value="SpoIIE"/>
    <property type="match status" value="1"/>
</dbReference>
<proteinExistence type="predicted"/>
<dbReference type="PANTHER" id="PTHR43156">
    <property type="entry name" value="STAGE II SPORULATION PROTEIN E-RELATED"/>
    <property type="match status" value="1"/>
</dbReference>
<dbReference type="Proteomes" id="UP000035366">
    <property type="component" value="Chromosome"/>
</dbReference>
<organism evidence="4 5">
    <name type="scientific">Streptomyces incarnatus</name>
    <dbReference type="NCBI Taxonomy" id="665007"/>
    <lineage>
        <taxon>Bacteria</taxon>
        <taxon>Bacillati</taxon>
        <taxon>Actinomycetota</taxon>
        <taxon>Actinomycetes</taxon>
        <taxon>Kitasatosporales</taxon>
        <taxon>Streptomycetaceae</taxon>
        <taxon>Streptomyces</taxon>
    </lineage>
</organism>